<dbReference type="PANTHER" id="PTHR43874">
    <property type="entry name" value="TWO-COMPONENT RESPONSE REGULATOR"/>
    <property type="match status" value="1"/>
</dbReference>
<dbReference type="InterPro" id="IPR017930">
    <property type="entry name" value="Myb_dom"/>
</dbReference>
<dbReference type="InterPro" id="IPR001005">
    <property type="entry name" value="SANT/Myb"/>
</dbReference>
<dbReference type="CDD" id="cd17584">
    <property type="entry name" value="REC_typeB_ARR-like"/>
    <property type="match status" value="1"/>
</dbReference>
<dbReference type="PROSITE" id="PS50110">
    <property type="entry name" value="RESPONSE_REGULATORY"/>
    <property type="match status" value="1"/>
</dbReference>
<dbReference type="Pfam" id="PF00072">
    <property type="entry name" value="Response_reg"/>
    <property type="match status" value="1"/>
</dbReference>
<comment type="caution">
    <text evidence="16">The sequence shown here is derived from an EMBL/GenBank/DDBJ whole genome shotgun (WGS) entry which is preliminary data.</text>
</comment>
<dbReference type="FunFam" id="1.10.10.60:FF:000007">
    <property type="entry name" value="Two-component response regulator"/>
    <property type="match status" value="1"/>
</dbReference>
<evidence type="ECO:0000259" key="15">
    <source>
        <dbReference type="PROSITE" id="PS51294"/>
    </source>
</evidence>
<evidence type="ECO:0000256" key="2">
    <source>
        <dbReference type="ARBA" id="ARBA00006015"/>
    </source>
</evidence>
<dbReference type="OrthoDB" id="60033at2759"/>
<dbReference type="Pfam" id="PF00249">
    <property type="entry name" value="Myb_DNA-binding"/>
    <property type="match status" value="1"/>
</dbReference>
<dbReference type="GO" id="GO:0000160">
    <property type="term" value="P:phosphorelay signal transduction system"/>
    <property type="evidence" value="ECO:0007669"/>
    <property type="project" value="UniProtKB-KW"/>
</dbReference>
<feature type="modified residue" description="4-aspartylphosphate" evidence="12">
    <location>
        <position position="76"/>
    </location>
</feature>
<keyword evidence="17" id="KW-1185">Reference proteome</keyword>
<dbReference type="NCBIfam" id="TIGR01557">
    <property type="entry name" value="myb_SHAQKYF"/>
    <property type="match status" value="1"/>
</dbReference>
<dbReference type="InterPro" id="IPR006447">
    <property type="entry name" value="Myb_dom_plants"/>
</dbReference>
<reference evidence="16 17" key="1">
    <citation type="journal article" date="2019" name="Plant Biotechnol. J.">
        <title>The red bayberry genome and genetic basis of sex determination.</title>
        <authorList>
            <person name="Jia H.M."/>
            <person name="Jia H.J."/>
            <person name="Cai Q.L."/>
            <person name="Wang Y."/>
            <person name="Zhao H.B."/>
            <person name="Yang W.F."/>
            <person name="Wang G.Y."/>
            <person name="Li Y.H."/>
            <person name="Zhan D.L."/>
            <person name="Shen Y.T."/>
            <person name="Niu Q.F."/>
            <person name="Chang L."/>
            <person name="Qiu J."/>
            <person name="Zhao L."/>
            <person name="Xie H.B."/>
            <person name="Fu W.Y."/>
            <person name="Jin J."/>
            <person name="Li X.W."/>
            <person name="Jiao Y."/>
            <person name="Zhou C.C."/>
            <person name="Tu T."/>
            <person name="Chai C.Y."/>
            <person name="Gao J.L."/>
            <person name="Fan L.J."/>
            <person name="van de Weg E."/>
            <person name="Wang J.Y."/>
            <person name="Gao Z.S."/>
        </authorList>
    </citation>
    <scope>NUCLEOTIDE SEQUENCE [LARGE SCALE GENOMIC DNA]</scope>
    <source>
        <tissue evidence="16">Leaves</tissue>
    </source>
</reference>
<keyword evidence="3 12" id="KW-0597">Phosphoprotein</keyword>
<dbReference type="PROSITE" id="PS51294">
    <property type="entry name" value="HTH_MYB"/>
    <property type="match status" value="1"/>
</dbReference>
<evidence type="ECO:0000256" key="12">
    <source>
        <dbReference type="PROSITE-ProRule" id="PRU00169"/>
    </source>
</evidence>
<dbReference type="SUPFAM" id="SSF52172">
    <property type="entry name" value="CheY-like"/>
    <property type="match status" value="1"/>
</dbReference>
<evidence type="ECO:0000256" key="6">
    <source>
        <dbReference type="ARBA" id="ARBA00023015"/>
    </source>
</evidence>
<protein>
    <recommendedName>
        <fullName evidence="11">Two-component response regulator</fullName>
    </recommendedName>
</protein>
<dbReference type="GO" id="GO:0009736">
    <property type="term" value="P:cytokinin-activated signaling pathway"/>
    <property type="evidence" value="ECO:0007669"/>
    <property type="project" value="UniProtKB-KW"/>
</dbReference>
<evidence type="ECO:0000256" key="4">
    <source>
        <dbReference type="ARBA" id="ARBA00022864"/>
    </source>
</evidence>
<evidence type="ECO:0000256" key="5">
    <source>
        <dbReference type="ARBA" id="ARBA00023012"/>
    </source>
</evidence>
<feature type="domain" description="Response regulatory" evidence="14">
    <location>
        <begin position="25"/>
        <end position="100"/>
    </location>
</feature>
<evidence type="ECO:0000256" key="1">
    <source>
        <dbReference type="ARBA" id="ARBA00004123"/>
    </source>
</evidence>
<evidence type="ECO:0000313" key="16">
    <source>
        <dbReference type="EMBL" id="KAB1199671.1"/>
    </source>
</evidence>
<keyword evidence="10 11" id="KW-0539">Nucleus</keyword>
<evidence type="ECO:0000256" key="8">
    <source>
        <dbReference type="ARBA" id="ARBA00023159"/>
    </source>
</evidence>
<feature type="compositionally biased region" description="Acidic residues" evidence="13">
    <location>
        <begin position="160"/>
        <end position="176"/>
    </location>
</feature>
<dbReference type="PANTHER" id="PTHR43874:SF205">
    <property type="entry name" value="TWO-COMPONENT RESPONSE REGULATOR ORR23"/>
    <property type="match status" value="1"/>
</dbReference>
<dbReference type="GO" id="GO:0003677">
    <property type="term" value="F:DNA binding"/>
    <property type="evidence" value="ECO:0007669"/>
    <property type="project" value="UniProtKB-KW"/>
</dbReference>
<organism evidence="16 17">
    <name type="scientific">Morella rubra</name>
    <name type="common">Chinese bayberry</name>
    <dbReference type="NCBI Taxonomy" id="262757"/>
    <lineage>
        <taxon>Eukaryota</taxon>
        <taxon>Viridiplantae</taxon>
        <taxon>Streptophyta</taxon>
        <taxon>Embryophyta</taxon>
        <taxon>Tracheophyta</taxon>
        <taxon>Spermatophyta</taxon>
        <taxon>Magnoliopsida</taxon>
        <taxon>eudicotyledons</taxon>
        <taxon>Gunneridae</taxon>
        <taxon>Pentapetalae</taxon>
        <taxon>rosids</taxon>
        <taxon>fabids</taxon>
        <taxon>Fagales</taxon>
        <taxon>Myricaceae</taxon>
        <taxon>Morella</taxon>
    </lineage>
</organism>
<dbReference type="InterPro" id="IPR017053">
    <property type="entry name" value="Response_reg_B-typ_pln"/>
</dbReference>
<evidence type="ECO:0000256" key="7">
    <source>
        <dbReference type="ARBA" id="ARBA00023125"/>
    </source>
</evidence>
<evidence type="ECO:0000256" key="10">
    <source>
        <dbReference type="ARBA" id="ARBA00023242"/>
    </source>
</evidence>
<dbReference type="GO" id="GO:0003700">
    <property type="term" value="F:DNA-binding transcription factor activity"/>
    <property type="evidence" value="ECO:0007669"/>
    <property type="project" value="UniProtKB-UniRule"/>
</dbReference>
<name>A0A6A1UHC3_9ROSI</name>
<evidence type="ECO:0000256" key="11">
    <source>
        <dbReference type="PIRNR" id="PIRNR036392"/>
    </source>
</evidence>
<keyword evidence="6 11" id="KW-0805">Transcription regulation</keyword>
<comment type="subcellular location">
    <subcellularLocation>
        <location evidence="1 11">Nucleus</location>
    </subcellularLocation>
</comment>
<evidence type="ECO:0000256" key="9">
    <source>
        <dbReference type="ARBA" id="ARBA00023163"/>
    </source>
</evidence>
<feature type="region of interest" description="Disordered" evidence="13">
    <location>
        <begin position="125"/>
        <end position="181"/>
    </location>
</feature>
<gene>
    <name evidence="16" type="ORF">CJ030_MR0G018462</name>
</gene>
<keyword evidence="4" id="KW-0932">Cytokinin signaling pathway</keyword>
<feature type="compositionally biased region" description="Basic and acidic residues" evidence="13">
    <location>
        <begin position="148"/>
        <end position="159"/>
    </location>
</feature>
<feature type="domain" description="HTH myb-type" evidence="15">
    <location>
        <begin position="179"/>
        <end position="238"/>
    </location>
</feature>
<dbReference type="InterPro" id="IPR011006">
    <property type="entry name" value="CheY-like_superfamily"/>
</dbReference>
<dbReference type="Proteomes" id="UP000516437">
    <property type="component" value="Unassembled WGS sequence"/>
</dbReference>
<keyword evidence="7 11" id="KW-0238">DNA-binding</keyword>
<dbReference type="AlphaFoldDB" id="A0A6A1UHC3"/>
<evidence type="ECO:0000313" key="17">
    <source>
        <dbReference type="Proteomes" id="UP000516437"/>
    </source>
</evidence>
<keyword evidence="8 11" id="KW-0010">Activator</keyword>
<dbReference type="Gene3D" id="3.40.50.2300">
    <property type="match status" value="1"/>
</dbReference>
<dbReference type="EMBL" id="RXIC02000430">
    <property type="protein sequence ID" value="KAB1199671.1"/>
    <property type="molecule type" value="Genomic_DNA"/>
</dbReference>
<dbReference type="PIRSF" id="PIRSF036392">
    <property type="entry name" value="RR_ARR_type-B"/>
    <property type="match status" value="1"/>
</dbReference>
<dbReference type="SMART" id="SM00448">
    <property type="entry name" value="REC"/>
    <property type="match status" value="1"/>
</dbReference>
<dbReference type="InterPro" id="IPR001789">
    <property type="entry name" value="Sig_transdc_resp-reg_receiver"/>
</dbReference>
<dbReference type="GO" id="GO:0005634">
    <property type="term" value="C:nucleus"/>
    <property type="evidence" value="ECO:0007669"/>
    <property type="project" value="UniProtKB-SubCell"/>
</dbReference>
<comment type="function">
    <text evidence="11">Transcriptional activator that binds specific DNA sequence.</text>
</comment>
<dbReference type="Gene3D" id="1.10.10.60">
    <property type="entry name" value="Homeodomain-like"/>
    <property type="match status" value="1"/>
</dbReference>
<comment type="similarity">
    <text evidence="2">Belongs to the ARR family. Type-B subfamily.</text>
</comment>
<dbReference type="SUPFAM" id="SSF46689">
    <property type="entry name" value="Homeodomain-like"/>
    <property type="match status" value="1"/>
</dbReference>
<evidence type="ECO:0000256" key="13">
    <source>
        <dbReference type="SAM" id="MobiDB-lite"/>
    </source>
</evidence>
<dbReference type="InterPro" id="IPR045279">
    <property type="entry name" value="ARR-like"/>
</dbReference>
<dbReference type="InterPro" id="IPR009057">
    <property type="entry name" value="Homeodomain-like_sf"/>
</dbReference>
<keyword evidence="5 11" id="KW-0902">Two-component regulatory system</keyword>
<keyword evidence="9 11" id="KW-0804">Transcription</keyword>
<evidence type="ECO:0000256" key="3">
    <source>
        <dbReference type="ARBA" id="ARBA00022553"/>
    </source>
</evidence>
<proteinExistence type="inferred from homology"/>
<evidence type="ECO:0000259" key="14">
    <source>
        <dbReference type="PROSITE" id="PS50110"/>
    </source>
</evidence>
<sequence>MTVEDQGGVLLVEDADQDRFPVGMRVLAVDDDPICLKLLDTLLRKCQYRVTTTNQAVMALTMLRDNRNKFDLVISDVNMPDMDGFKLLEHVGLEMDLPVIKLKNIWQHVIRRKKIDSKDQINSLTEDKTYHGNGDGGQRVTSTGDADQSSRLDKKRKEQNEDEEEDDEDNEPENEDASTQKKPRVVWSVELHRKFVVAVNQLGLEKAVPKKILDLMNVEGLTRENVASHLQKYRLYLRRINGVPTQQVSMVAALGGKDSSYLRMGSLDEFGEFRTLTESGRFSSSALSSYPPGGILSRINSPANLTLHGITTSELMQPSGQNLSSSINNNLGKLERTLLSQNQSANLFQGIPTSFELNQLEQSNCTTRIGDFNPIKESTGFNVATSYSDSRITAGSSTILSSATSNHLVLHGNPQPTHNMGAFRNQSSLGVASVFPDSFDISSGGSSIYLDHNLSNESWQSPVQLSRYSSNALPLSEPFNHDQLPSNNLSMSSVSPHIVTNEIAFPSTSAVPALLDNSQGDAQCQQGSIGNVVQKLNYISDRRWEEQKQGYNQSSNHTVSPINSLVDGIVGHLSQSVDQNNAMCSRSFDVSMIAQVNNGTLSSGQHSEFQKSALDTRMKSSADYLLEHPKTRDGFVQNGIESLDDIRNTMMKRV</sequence>
<accession>A0A6A1UHC3</accession>